<evidence type="ECO:0000256" key="2">
    <source>
        <dbReference type="ARBA" id="ARBA00022692"/>
    </source>
</evidence>
<dbReference type="SUPFAM" id="SSF49313">
    <property type="entry name" value="Cadherin-like"/>
    <property type="match status" value="23"/>
</dbReference>
<evidence type="ECO:0000313" key="10">
    <source>
        <dbReference type="EMBL" id="MFC3103662.1"/>
    </source>
</evidence>
<dbReference type="InterPro" id="IPR010221">
    <property type="entry name" value="VCBS_dom"/>
</dbReference>
<dbReference type="PANTHER" id="PTHR24025:SF23">
    <property type="entry name" value="NEURAL-CADHERIN"/>
    <property type="match status" value="1"/>
</dbReference>
<reference evidence="11" key="1">
    <citation type="journal article" date="2019" name="Int. J. Syst. Evol. Microbiol.">
        <title>The Global Catalogue of Microorganisms (GCM) 10K type strain sequencing project: providing services to taxonomists for standard genome sequencing and annotation.</title>
        <authorList>
            <consortium name="The Broad Institute Genomics Platform"/>
            <consortium name="The Broad Institute Genome Sequencing Center for Infectious Disease"/>
            <person name="Wu L."/>
            <person name="Ma J."/>
        </authorList>
    </citation>
    <scope>NUCLEOTIDE SEQUENCE [LARGE SCALE GENOMIC DNA]</scope>
    <source>
        <strain evidence="11">KCTC 52640</strain>
    </source>
</reference>
<dbReference type="PANTHER" id="PTHR24025">
    <property type="entry name" value="DESMOGLEIN FAMILY MEMBER"/>
    <property type="match status" value="1"/>
</dbReference>
<dbReference type="EMBL" id="JBHRSS010000003">
    <property type="protein sequence ID" value="MFC3103662.1"/>
    <property type="molecule type" value="Genomic_DNA"/>
</dbReference>
<evidence type="ECO:0000256" key="3">
    <source>
        <dbReference type="ARBA" id="ARBA00022737"/>
    </source>
</evidence>
<dbReference type="CDD" id="cd11304">
    <property type="entry name" value="Cadherin_repeat"/>
    <property type="match status" value="1"/>
</dbReference>
<dbReference type="CDD" id="cd01951">
    <property type="entry name" value="lectin_L-type"/>
    <property type="match status" value="1"/>
</dbReference>
<feature type="region of interest" description="Disordered" evidence="8">
    <location>
        <begin position="5152"/>
        <end position="5176"/>
    </location>
</feature>
<organism evidence="10 11">
    <name type="scientific">Salinisphaera aquimarina</name>
    <dbReference type="NCBI Taxonomy" id="2094031"/>
    <lineage>
        <taxon>Bacteria</taxon>
        <taxon>Pseudomonadati</taxon>
        <taxon>Pseudomonadota</taxon>
        <taxon>Gammaproteobacteria</taxon>
        <taxon>Salinisphaerales</taxon>
        <taxon>Salinisphaeraceae</taxon>
        <taxon>Salinisphaera</taxon>
    </lineage>
</organism>
<feature type="region of interest" description="Disordered" evidence="8">
    <location>
        <begin position="6101"/>
        <end position="6120"/>
    </location>
</feature>
<dbReference type="SMART" id="SM00736">
    <property type="entry name" value="CADG"/>
    <property type="match status" value="21"/>
</dbReference>
<dbReference type="Pfam" id="PF00139">
    <property type="entry name" value="Lectin_legB"/>
    <property type="match status" value="1"/>
</dbReference>
<keyword evidence="6" id="KW-1133">Transmembrane helix</keyword>
<sequence length="6611" mass="657346">MNKNHVSPRSPFIRALEPRLLFDGAVTAAAADTATDQAFAAHHDGAAQSGDGHAADASVPPAAQSPVARALEASQSARADQGRTAIFIDAETAGSDRAAVSAANERADTDVYVVDAADDGLATISKTLDAQSDYQAVTIIGHEAGDKLSLGTTELSQQGLDAFAERYAAAGRDGELRVFDQSILDDAAQNTLADGSWMDSSDVQPLFVLQADQDGSDAAADDAGIAASVNDYSADSSQPGIIFVDTGVDNYQSLVDQFDPSAEVVLIDRDSDGVEQIQRTLDGRTNIGAIHIISHGGEGEVTLGTATLNAESIRGEYADELQDIGASLSERADILIYGCNFTVGESGREAASLLARQTGADVAASSDDTGSVDLNGDWDLETHIGEIEARAIDASAWSGRLADPVNLNFSNPPTLVSGTANQPGAVYRFSNVSPGIDALVTIDSRSNAQVSALDENANGVAEGFSPTIQGQGANGYVQFSFRFVDSGTNNARVVTFTASSLDVDATSETIQFRGTNNYTVESNTYVTATVDATNSNVNVRGGGPGAFPTSRTDTRYIVSANYSDVTGFTYRAGVDGNTSRQTALLFENVNTGNSANINFIDPVTTQLPAATNDRVVTSENTAVTFRPQANDDLGVPATTITRVNGTAITAGGAAVAVPNGSVQLTAGGDLIYTPASGFGGTDSFTYTIRDANGRSSTATVSAVIDNDRDGVANVDDIDDDNDGIVDTVENSHPVFTPADFINNGSAQSVNDDPTLDQNEFRLTPDLGGQVGSINSQELIDFSRDFTVNLGVYLGIKDGAGADGITIFFHNDPAGQNATGQTGQGIGARGLQNGIAIEFDTFDNGTGGGDIPDDHVSIFDTDSTNFDYLSAAQSVGNIEDGQFHDAVVTWNASTQTMVVTLNGQEKARVTTDLVANYFGGAERVFFGAAASTGGFSNEHIVRFDGASGSFYNQDGTNIADPDDDGLINSLDIDSDNDGITDNVEAQTTAGYKAPSGMGGTAAFRDANGDGLDDNYDAGALGAAGGIGLTPVDTDSDGVPDYIDTDSDDDGTSDIEEAGHATTTLAGTDSDHDGLDDAFDTVQGFDVNDDNIAGDNGGADGDYSNFTLRDADGDTNANEAVPNRTSNDASPPVSDLDYRDNIAALVAQPDRGSTDEDVTLNVDAASGLLANDSGPAGQVLTISEFAVAGRSVTVDPVNGGTTTISGIGTLTIRADGAYDFVPAANYNGVVPQVTYTVVAGVASRTTSTLDLTVNAIDDAPQNNLPDSQVVGEDSVIIFSQANGNAITIQDVDNNSATVRLSASNGLITLGGLNGLTFSEGDGAADGAMTFSGTISAVNAALEGARLVPNADYIGNASLTVQTSSGSPALTDTDTLQISYTPVADIADDTATTNEDTSVTIDVLANDSFENPDAAISAIDGSAITAGGDAVAVANGSVRLLANGQLQFTPVADYNGDTSFNYTVTSANNTETATVTVSVNPINDAPTVSDPLPDRTGQDGDPITIAAAGAFSDADNDTLTYTADGLPDGLVIDAATGEITGNLPADASVNSPYSITVTANDGNGGTVSDTFTISSTNVAPTAGQDAASTGENNTTAGNVLANDVDGGNDGDTLSVSQVAGAAASVGQPVAGSDGGSFVINADGSYTFDPGADFDNLAAGESLTTQVLYQVSDGQGGTDTTALTVTVNGANDAPTVVAPLDNQSSQDGETVSIATAGGFNDLDDSDTLVYTATALPPGLSIDADTGEITGTLDADASQAGPYNVTVTATDGSGEQTSSSFNWAVANPPPVANGDTGTTSENVDTAGNVLANDVDGGNDSDTLAVSQVGGNAAGVGAAVDGDNGGTFTIGANGDYSFAPGAAFDYLSAGETASTRVTYTVSDGQGGTSSSVLTVTVTGTNDAPVAGTIPAQSDRDGESILLPTSGFFDDADANDTPSYAATGLPAGLSIDPDSGVISGQIDSDASQGGDNGTYSVTVSIDDGQGGTTSTTFDWVVANPPVSGVDDTDTTTEDAAISRAAGQGVLVNDIDPDNDTLSVAQVENDAANVGAGVTGSNGGLFTVNADGSYSFDPGNEFQYLSEGESATTSVIYQVSDGQGGLDTARLTVTVTGANDAPTVDIPPEDLANSDGETVSVPTAGAFADVDANDSLTFSATGLPPGLSINTATGEITGQLAADASQGGNGGVYTITVTADDGHDGGQASAQFDWTISNRPPIANDDSAATTENAAAISGNVSANDTDGGADTDALTVTQVNMTAGNVGQAIAGSNGGTFTVNADGSYTFDGAGDFDGLAEGQTATTAVTYQISDGQGGTDTATLSVTVTGTNDAPVVRTPLPDLAANDGDPVSVSTAGSFRDPDANDTLRYSVSGLPAGLTINQQTGVISGTIDRSASQNNAGSYSVAVTASDGQGGTVTDTFTWSVTNRRPVAGDDTADTTENAAATGNVLGNDSDGAGDTDPLIVSQVDGNAAGVGTAVPGGNGGAFTINADGSYTFEPGADFDDLAAGETRLTSVIYQVSDGQGGFDSARLSVTVTGTNDAPVVVGDGLQDLESNNSESVSVPTAGAFSDADTDDTLTYSVAGLPDGLTIDPNTGIISGTVSATASGGGPNNDGVYLIEVTASDGTAQTTSQFSWTIDNLAVSAHDDVGQTDENQRLDVDAANGVTSNDDDADGGGIFVTGVGGDPANVGMTVDGSNGGQFVVNEDGSYSFLPNADFDYLAEGEQSTTSVTYQIADGQGASDTGRLTITVTGTNDAPTVVHAPAPVSSNDGDTVSVPTAGSFTDIDDSDNLAYSATNLPPGLTIDSATGIISGRLDAAASAGGDNNDGVYAVTVTAADGNGGTVDTTFTWTAVNRPPIANNDVDTVTVGDTATGSVSANDRDGGNDTDPLTVASVDGLAANIGADVTGGNGGTFVINTDGSYTFDPGSDFDRLGAGDEATTSVVYEISDGQGGVDEARITVTVTGVNDAPTTTDLIDQSNNDGEAISVPTAGAFDDVDDNDSLTYSAGTTLPPGLTIDAATGRISGALTPAASQGGPNGDGVYTVTITATDAAGAMASTDFTWTVTNSAPVAVNDSAAVTENQAASGNVITGVDGVGADRDGGADTDTLTVVDVDGTAVAAGQPASVTGDLGGTFTVNADGSYDFAPGTDFDNLSAGETAITGITYRISDGQGGFDSARLAVTVTGTNDDPTVDNPLPDLASNDGDNTNIATAGAFADLDANDTLTYQVSGLPDGVSINADTGEIVGRLSPSASQTNGGVYDVTVTAVDSQGATVSDTFTWTIANPSPTAATDMATTDENATVTRDAANGVLANDADGNSDTDMLTVAQVGGTAAGVGQSVVGTGGGTFVVGADGSYTFDPGADFEDLGVGESRNTSVSYQVSDGQGGTATSRLVITVTGDNDAPTVGAPLNDLSSRDGDTVSASVAGAFQDADTNDTLTYSALDTNGDSTLPPGLVLDSSTGRITGTVSPDASVGGPYTVTITATDSAGAQVSDEFVWQIDNPAPEAAPDTAATDENDDLSIDAANGVLANDVDGGNDSDTLTVSQIDGSAANIGQATAGSNGGLFTVNADGSYAFATGTDFDDLSVGETRATQVSYQVSDGQGGFDTNTLTVTVTGTNDAPTVVAPTPDRTGSDGDAVSISTAGAFSDRDASDQLTYSAAGLPAGFTIDADTGLITGTLGPDASQNGPFTIQVTANDGQGGTVSDTFALSSTNVAPIAIADQGEATENGSATGNVLANDADGGNDTDTLSVAQVAGATGNVGQATAGDNGGAFTVSANGAYSFDPGADFDDLAVGETRTTSISYQVSDGQGGVDTSSITVLVTGTNDAPTVAQGTPDQTASDGDTLSIAAGDAFADADNSDTLSYSASGLPAGLDIDPDTGLITGTLGPNASQNGPFTIAVTADDGNGGTVTDTFEISSSNVAPVALDDAGNTSERDPLNGDVLANDRDGGNDSDIVNVAQVAGNAANVGAATNGSNGGTFTIDANGQYTFDPGTDFSNLRDGDTRASSITYQISDGQGGVATATLTVTVTGGNDAPVVTDPTADQSAQDGDAISIPAGDAFTDVEGDNLSYTATGLPDGLTIDPDSGLITGNLPADASQNGPFSIQVTADDGNGGSATETFVITSTNVAPVAASDQAATAENDAANGNVLANDRDGGNDSDALVVSQVNGSAGSVGQAADGSNGGTFTVAEDGSYVFQPGADFDDLAVGETRTTSISYQVSDGQGGVDSQTLIVTVSGSNDAPVVAQGTPDQTASDGDTVSIPAGAAFSDADASDQLVYSATGLPAGLSIDSGTGAITGTLAADASANGPFSIVVTADDGNGGTVTDSFTLTSSNVAPVAAADANTTEENTSAVGNVLANDVDGGNDTDTLTVSQVDGAAGNIGQPTGGSAGGAFTINADGTYLFNPGSDFDDLGNGESRSTQIGYQVSDGQGGVDTQTVTVTVTGTNDAPTVAQGTANQSASDGDAVAIAAGDAFTDVEGDDLSYSATGLPAGVTIDPDTGAITGTLGADASANGPYTITVTADDGNGGTVSNQFTLTASNVAPVAAADQATADENTPASGNVLANDVDGGNDSDALTVSQVGGDANGVGQPVAGSNGGAFTIDADGSYTFVPGNDFDDLNTGQTRTSQISYQVSDGQGGFDTQTVAVTVTGTNDAPVVAQPTSPQRAADGDTVSIAAGDAFADTDNGNLSYSATGLPAGLTIDADTGQITGTLGSDASVNGPYTITVTADDGNGGTIADSFTLTSTNTAPIAQADTAATGQNGAASGDVLANDRDGGNDSDALTVSQVDGSANNVGTPTAGSNGGAFTIGADGSYTFDPGTDFADLGEGESRTTTTTYQVSDGQGGVDTQTVTVTVIGANDAPAVARPTPNQTANDGDTLAIPAGDAFNDAEGDNLSYSATGLPAGLSIDPDTGLITGTLGANAAVNGPYTIAVTADDGNGGTVTDTFQLTPSNTPPVAAPDTATAGENTPVTGNVLANDADGGNDSDALTVSQVAGNANAVGQPTAGSTGGAFTIAADGSYRFDPGTDFDDLGAGESRTTNISYQVSDGQGGVDTQTVTVTVTGANDAPTVAQPIPDQTGSDGDTLAIAAGEAFADVEGDNLSYSATGLPAGLSIDPDTGLITGTLGPDASANGPYTIVVTANDGNGGTVSNRFSLTPSNTAPTASPDTATTGENTPVTGNVLANDVDGGNDGDDLTVRQVAGVGANVSQPTAGSAGGAFTINADGSYTFDPGTDFDDLAAGDVRTTTITYQVSDGQGGVDTQTLTTTVTGVNDAPAAGAVPLADRTGRDSQNVVIGASEAFRDIDGDTLTYSATNLPPGLVIDADTGVISGRLANNASVGGPYAVTVTARDGNGGSLSQSFDWTITNDPPVANDDMGSTTQDRAITVTAESGDGVLGNDSDPDGDGITLTAINGNAGNIGQPVAGDNGGLFTIGPDGGYTFDPNGDFAGLQAGQSAATTVTYRINDDDGGSVEGQLVVVVNGANDAPVVVAPTPDQSARDGDRVVIPAGEAFRDADQDPLTYSASGLPAGLAIDADSGLITGTLGSDASANGPYTVTVTADDGNGATVTNTFTLTPANRAPNAAPDIAASGENNPVAGNVLANDVDGGNDRDPLTVSQVGGDAANVGAPTAGSNGGTFTVNADGSYRFNPGADFDDLGAGETRTSTISYQVSDGQGGVDTQTVVVTVTGTNDAPAVVRPTPDQSAGDGDAVTIAAGDAFVDAEGDDLSYTATGLPAGLAIDPDTGLITGTLGSDASANGPYTITVTASDGNGGTAVNTFRLAPVNAAPVSSADTATTGENQPATGNVLANDRDGGNDSDALSVSQVGGSGGNVGRPTTGSTGGLFTVNADGSYRFDPGNDFDDLGTGETRTSTVSYQASDGQGGVATQTLTVTVTGANDAPAVTRPTSDQSAQDGDTVSIAAGDAFTDSEGDALRYSAVGLPEGLSVDPATGLITGTLSPGASINGPYTITVTASDGNGGTASDSFDLTPGNVAPRAGVDTVSVDEDTPVTGNVLANDADGGNDNDPLTVAQVDGDPAGVGTPVNAANGGQFTINADGSYRFNPNGDFDDLAVGESRTTTVSYQVSDGNGGTDTATLTVTVSGTNDAPAGNDDVATTDENTPATGNVLVNDTDADASDTLTVAQVGGDADNVGAPTGGSNGGQFTVNADGTYSFDPDGDFDDLGVGESRTTTVSYQVSDGNGGTDTATLTITVNGVNNAPGAGDIPDDRTPFGAGYENDVSDAFADNDLNETLTYSAQGLPAGLSIDPDTGVISGNPVGIGSFSITVTATDGAGATASRQFDLRVLPPAVVSDDSGLVFGAGPGAEGIGSYSLVSGGFLGTASGFESGVSGVDLTVPDLFTNDLLGLGLPTGALDTTFEPINLRYQATETDGSPLPGTLTVNADTGEITGQLPPGMDRARLTVIGIDDNGNTRTREVWVDADGHILQNGGGEADTDGKTIEYRRVQVVVGIDGSVTVESIDDAGNTMRAQSIRVDGNYLDIRILDPEARDVSGYTGQLTSGAPLPDGLSVDTQTGRVSGEIPAGTERLSISIVAHHNDGDARVFDIDLDLSNSDNDSATWQPLDAQVQLALASSGDVSESTHGARIAAALGFN</sequence>
<evidence type="ECO:0000256" key="6">
    <source>
        <dbReference type="ARBA" id="ARBA00022989"/>
    </source>
</evidence>
<gene>
    <name evidence="10" type="ORF">ACFOSU_07135</name>
</gene>
<dbReference type="Pfam" id="PF17803">
    <property type="entry name" value="Cadherin_4"/>
    <property type="match status" value="2"/>
</dbReference>
<dbReference type="Pfam" id="PF17963">
    <property type="entry name" value="Big_9"/>
    <property type="match status" value="24"/>
</dbReference>
<dbReference type="InterPro" id="IPR056573">
    <property type="entry name" value="Lectin_L-type_dom"/>
</dbReference>
<name>A0ABV7EPV7_9GAMM</name>
<feature type="domain" description="Cadherin" evidence="9">
    <location>
        <begin position="3286"/>
        <end position="3398"/>
    </location>
</feature>
<evidence type="ECO:0000313" key="11">
    <source>
        <dbReference type="Proteomes" id="UP001595462"/>
    </source>
</evidence>
<dbReference type="Gene3D" id="2.60.40.10">
    <property type="entry name" value="Immunoglobulins"/>
    <property type="match status" value="23"/>
</dbReference>
<dbReference type="InterPro" id="IPR006644">
    <property type="entry name" value="Cadg"/>
</dbReference>
<dbReference type="Proteomes" id="UP001595462">
    <property type="component" value="Unassembled WGS sequence"/>
</dbReference>
<dbReference type="Pfam" id="PF14252">
    <property type="entry name" value="DUF4347"/>
    <property type="match status" value="2"/>
</dbReference>
<dbReference type="PROSITE" id="PS50268">
    <property type="entry name" value="CADHERIN_2"/>
    <property type="match status" value="13"/>
</dbReference>
<feature type="compositionally biased region" description="Polar residues" evidence="8">
    <location>
        <begin position="5789"/>
        <end position="5802"/>
    </location>
</feature>
<accession>A0ABV7EPV7</accession>
<keyword evidence="7" id="KW-0472">Membrane</keyword>
<keyword evidence="3" id="KW-0677">Repeat</keyword>
<feature type="region of interest" description="Disordered" evidence="8">
    <location>
        <begin position="1024"/>
        <end position="1053"/>
    </location>
</feature>
<keyword evidence="2" id="KW-0812">Transmembrane</keyword>
<dbReference type="Gene3D" id="2.60.40.1200">
    <property type="match status" value="1"/>
</dbReference>
<feature type="domain" description="Cadherin" evidence="9">
    <location>
        <begin position="5994"/>
        <end position="6108"/>
    </location>
</feature>
<dbReference type="SUPFAM" id="SSF49899">
    <property type="entry name" value="Concanavalin A-like lectins/glucanases"/>
    <property type="match status" value="1"/>
</dbReference>
<keyword evidence="11" id="KW-1185">Reference proteome</keyword>
<feature type="domain" description="Cadherin" evidence="9">
    <location>
        <begin position="4540"/>
        <end position="4654"/>
    </location>
</feature>
<dbReference type="InterPro" id="IPR013783">
    <property type="entry name" value="Ig-like_fold"/>
</dbReference>
<feature type="domain" description="Cadherin" evidence="9">
    <location>
        <begin position="2225"/>
        <end position="2325"/>
    </location>
</feature>
<evidence type="ECO:0000256" key="7">
    <source>
        <dbReference type="ARBA" id="ARBA00023136"/>
    </source>
</evidence>
<evidence type="ECO:0000256" key="8">
    <source>
        <dbReference type="SAM" id="MobiDB-lite"/>
    </source>
</evidence>
<dbReference type="InterPro" id="IPR015919">
    <property type="entry name" value="Cadherin-like_sf"/>
</dbReference>
<feature type="domain" description="Cadherin" evidence="9">
    <location>
        <begin position="4954"/>
        <end position="5068"/>
    </location>
</feature>
<feature type="domain" description="Cadherin" evidence="9">
    <location>
        <begin position="6117"/>
        <end position="6220"/>
    </location>
</feature>
<keyword evidence="4" id="KW-0106">Calcium</keyword>
<feature type="compositionally biased region" description="Low complexity" evidence="8">
    <location>
        <begin position="5152"/>
        <end position="5169"/>
    </location>
</feature>
<comment type="subcellular location">
    <subcellularLocation>
        <location evidence="1">Membrane</location>
    </subcellularLocation>
</comment>
<proteinExistence type="predicted"/>
<dbReference type="InterPro" id="IPR013320">
    <property type="entry name" value="ConA-like_dom_sf"/>
</dbReference>
<evidence type="ECO:0000256" key="1">
    <source>
        <dbReference type="ARBA" id="ARBA00004370"/>
    </source>
</evidence>
<evidence type="ECO:0000256" key="5">
    <source>
        <dbReference type="ARBA" id="ARBA00022889"/>
    </source>
</evidence>
<feature type="domain" description="Cadherin" evidence="9">
    <location>
        <begin position="2656"/>
        <end position="2750"/>
    </location>
</feature>
<feature type="compositionally biased region" description="Low complexity" evidence="8">
    <location>
        <begin position="55"/>
        <end position="70"/>
    </location>
</feature>
<feature type="domain" description="Cadherin" evidence="9">
    <location>
        <begin position="5787"/>
        <end position="5901"/>
    </location>
</feature>
<protein>
    <submittedName>
        <fullName evidence="10">Ig-like domain-containing protein</fullName>
    </submittedName>
</protein>
<feature type="region of interest" description="Disordered" evidence="8">
    <location>
        <begin position="45"/>
        <end position="76"/>
    </location>
</feature>
<dbReference type="RefSeq" id="WP_380687898.1">
    <property type="nucleotide sequence ID" value="NZ_JBHRSS010000003.1"/>
</dbReference>
<feature type="domain" description="Cadherin" evidence="9">
    <location>
        <begin position="3498"/>
        <end position="3621"/>
    </location>
</feature>
<feature type="region of interest" description="Disordered" evidence="8">
    <location>
        <begin position="5788"/>
        <end position="5843"/>
    </location>
</feature>
<dbReference type="Gene3D" id="2.60.40.3440">
    <property type="match status" value="2"/>
</dbReference>
<feature type="domain" description="Cadherin" evidence="9">
    <location>
        <begin position="4125"/>
        <end position="4239"/>
    </location>
</feature>
<comment type="caution">
    <text evidence="10">The sequence shown here is derived from an EMBL/GenBank/DDBJ whole genome shotgun (WGS) entry which is preliminary data.</text>
</comment>
<dbReference type="InterPro" id="IPR002126">
    <property type="entry name" value="Cadherin-like_dom"/>
</dbReference>
<evidence type="ECO:0000259" key="9">
    <source>
        <dbReference type="PROSITE" id="PS50268"/>
    </source>
</evidence>
<feature type="domain" description="Cadherin" evidence="9">
    <location>
        <begin position="3717"/>
        <end position="3824"/>
    </location>
</feature>
<feature type="domain" description="Cadherin" evidence="9">
    <location>
        <begin position="5590"/>
        <end position="5694"/>
    </location>
</feature>
<dbReference type="InterPro" id="IPR050971">
    <property type="entry name" value="Cadherin-domain_protein"/>
</dbReference>
<dbReference type="NCBIfam" id="NF012211">
    <property type="entry name" value="tand_rpt_95"/>
    <property type="match status" value="15"/>
</dbReference>
<feature type="region of interest" description="Disordered" evidence="8">
    <location>
        <begin position="4947"/>
        <end position="4967"/>
    </location>
</feature>
<feature type="compositionally biased region" description="Acidic residues" evidence="8">
    <location>
        <begin position="1032"/>
        <end position="1053"/>
    </location>
</feature>
<feature type="region of interest" description="Disordered" evidence="8">
    <location>
        <begin position="1087"/>
        <end position="1132"/>
    </location>
</feature>
<evidence type="ECO:0000256" key="4">
    <source>
        <dbReference type="ARBA" id="ARBA00022837"/>
    </source>
</evidence>
<feature type="compositionally biased region" description="Polar residues" evidence="8">
    <location>
        <begin position="1113"/>
        <end position="1127"/>
    </location>
</feature>
<feature type="domain" description="Cadherin" evidence="9">
    <location>
        <begin position="3936"/>
        <end position="4032"/>
    </location>
</feature>
<keyword evidence="5" id="KW-0130">Cell adhesion</keyword>
<dbReference type="NCBIfam" id="TIGR01965">
    <property type="entry name" value="VCBS_repeat"/>
    <property type="match status" value="23"/>
</dbReference>
<dbReference type="InterPro" id="IPR001220">
    <property type="entry name" value="Legume_lectin_dom"/>
</dbReference>
<dbReference type="InterPro" id="IPR040853">
    <property type="entry name" value="RapA2_cadherin-like"/>
</dbReference>
<dbReference type="Pfam" id="PF05345">
    <property type="entry name" value="He_PIG"/>
    <property type="match status" value="23"/>
</dbReference>
<dbReference type="InterPro" id="IPR025592">
    <property type="entry name" value="DUF4347"/>
</dbReference>
<dbReference type="Gene3D" id="2.60.120.200">
    <property type="match status" value="1"/>
</dbReference>